<gene>
    <name evidence="2" type="ORF">UFOPK2656_02702</name>
    <name evidence="3" type="ORF">UFOPK3099_01379</name>
    <name evidence="4" type="ORF">UFOPK3267_03088</name>
    <name evidence="5" type="ORF">UFOPK3651_02696</name>
    <name evidence="6" type="ORF">UFOPK3931_01407</name>
    <name evidence="1" type="ORF">UFOPK4189_02844</name>
</gene>
<evidence type="ECO:0000313" key="2">
    <source>
        <dbReference type="EMBL" id="CAB4738236.1"/>
    </source>
</evidence>
<sequence>MRPTRWIFVGLLFGLLVVGSSGPAAAQLGGECTASGVWQNKGLTVDAATIGNDLVTVPRKDTVDWTGSVGSAPGTYRGSVWLELPPPFGKVEIDSWHGTGTNTANSGSKTYSLPKFVPAGVEFTVSGEHIDSNGVCSGSVRVQVEGGPFDSPVTYAALVLTIATGGPLAALLLGMAKAAIAAGFGGAS</sequence>
<dbReference type="EMBL" id="CAFBMT010000020">
    <property type="protein sequence ID" value="CAB4948708.1"/>
    <property type="molecule type" value="Genomic_DNA"/>
</dbReference>
<dbReference type="EMBL" id="CAESGF010000024">
    <property type="protein sequence ID" value="CAB4365088.1"/>
    <property type="molecule type" value="Genomic_DNA"/>
</dbReference>
<evidence type="ECO:0000313" key="3">
    <source>
        <dbReference type="EMBL" id="CAB4820941.1"/>
    </source>
</evidence>
<organism evidence="6">
    <name type="scientific">freshwater metagenome</name>
    <dbReference type="NCBI Taxonomy" id="449393"/>
    <lineage>
        <taxon>unclassified sequences</taxon>
        <taxon>metagenomes</taxon>
        <taxon>ecological metagenomes</taxon>
    </lineage>
</organism>
<dbReference type="EMBL" id="CAFBIY010000280">
    <property type="protein sequence ID" value="CAB4853556.1"/>
    <property type="molecule type" value="Genomic_DNA"/>
</dbReference>
<dbReference type="AlphaFoldDB" id="A0A6J7NJ29"/>
<dbReference type="EMBL" id="CAFBOL010000032">
    <property type="protein sequence ID" value="CAB4989964.1"/>
    <property type="molecule type" value="Genomic_DNA"/>
</dbReference>
<reference evidence="6" key="1">
    <citation type="submission" date="2020-05" db="EMBL/GenBank/DDBJ databases">
        <authorList>
            <person name="Chiriac C."/>
            <person name="Salcher M."/>
            <person name="Ghai R."/>
            <person name="Kavagutti S V."/>
        </authorList>
    </citation>
    <scope>NUCLEOTIDE SEQUENCE</scope>
</reference>
<evidence type="ECO:0000313" key="4">
    <source>
        <dbReference type="EMBL" id="CAB4853556.1"/>
    </source>
</evidence>
<evidence type="ECO:0000313" key="1">
    <source>
        <dbReference type="EMBL" id="CAB4365088.1"/>
    </source>
</evidence>
<accession>A0A6J7NJ29</accession>
<name>A0A6J7NJ29_9ZZZZ</name>
<proteinExistence type="predicted"/>
<protein>
    <submittedName>
        <fullName evidence="6">Unannotated protein</fullName>
    </submittedName>
</protein>
<dbReference type="EMBL" id="CAEZYF010000022">
    <property type="protein sequence ID" value="CAB4738236.1"/>
    <property type="molecule type" value="Genomic_DNA"/>
</dbReference>
<dbReference type="EMBL" id="CAFAAV010000097">
    <property type="protein sequence ID" value="CAB4820941.1"/>
    <property type="molecule type" value="Genomic_DNA"/>
</dbReference>
<evidence type="ECO:0000313" key="5">
    <source>
        <dbReference type="EMBL" id="CAB4948708.1"/>
    </source>
</evidence>
<evidence type="ECO:0000313" key="6">
    <source>
        <dbReference type="EMBL" id="CAB4989964.1"/>
    </source>
</evidence>